<dbReference type="Proteomes" id="UP000002588">
    <property type="component" value="Chromosome"/>
</dbReference>
<reference evidence="1 2" key="1">
    <citation type="journal article" date="2006" name="Nat. Biotechnol.">
        <title>Complete genome of the mutualistic, N2-fixing grass endophyte Azoarcus sp. strain BH72.</title>
        <authorList>
            <person name="Krause A."/>
            <person name="Ramakumar A."/>
            <person name="Bartels D."/>
            <person name="Battistoni F."/>
            <person name="Bekel T."/>
            <person name="Boch J."/>
            <person name="Boehm M."/>
            <person name="Friedrich F."/>
            <person name="Hurek T."/>
            <person name="Krause L."/>
            <person name="Linke B."/>
            <person name="McHardy A.C."/>
            <person name="Sarkar A."/>
            <person name="Schneiker S."/>
            <person name="Syed A.A."/>
            <person name="Thauer R."/>
            <person name="Vorhoelter F.-J."/>
            <person name="Weidner S."/>
            <person name="Puehler A."/>
            <person name="Reinhold-Hurek B."/>
            <person name="Kaiser O."/>
            <person name="Goesmann A."/>
        </authorList>
    </citation>
    <scope>NUCLEOTIDE SEQUENCE [LARGE SCALE GENOMIC DNA]</scope>
    <source>
        <strain evidence="1 2">BH72</strain>
    </source>
</reference>
<name>A1K8A2_AZOSB</name>
<organism evidence="1 2">
    <name type="scientific">Azoarcus sp. (strain BH72)</name>
    <dbReference type="NCBI Taxonomy" id="418699"/>
    <lineage>
        <taxon>Bacteria</taxon>
        <taxon>Pseudomonadati</taxon>
        <taxon>Pseudomonadota</taxon>
        <taxon>Betaproteobacteria</taxon>
        <taxon>Rhodocyclales</taxon>
        <taxon>Zoogloeaceae</taxon>
        <taxon>Azoarcus</taxon>
    </lineage>
</organism>
<keyword evidence="2" id="KW-1185">Reference proteome</keyword>
<dbReference type="GO" id="GO:0018662">
    <property type="term" value="F:phenol 2-monooxygenase activity"/>
    <property type="evidence" value="ECO:0007669"/>
    <property type="project" value="InterPro"/>
</dbReference>
<dbReference type="InterPro" id="IPR043010">
    <property type="entry name" value="Phenol_hydroxylase_sf"/>
</dbReference>
<dbReference type="Pfam" id="PF04663">
    <property type="entry name" value="Phenol_monoox"/>
    <property type="match status" value="1"/>
</dbReference>
<dbReference type="KEGG" id="azo:azo2440"/>
<dbReference type="InterPro" id="IPR006756">
    <property type="entry name" value="Phenol_hydroxylase"/>
</dbReference>
<dbReference type="eggNOG" id="ENOG5032U7S">
    <property type="taxonomic scope" value="Bacteria"/>
</dbReference>
<accession>A1K8A2</accession>
<dbReference type="RefSeq" id="WP_011766170.1">
    <property type="nucleotide sequence ID" value="NC_008702.1"/>
</dbReference>
<dbReference type="HOGENOM" id="CLU_2057138_0_0_4"/>
<gene>
    <name evidence="1" type="primary">poxE</name>
    <name evidence="1" type="ordered locus">azo2440</name>
</gene>
<dbReference type="STRING" id="62928.azo2440"/>
<sequence>MAIAAIGKYEFAPADAIEKFHGAQLLYIGWEDHLLFCAPFAFPFPPTMPFGAIVEQVLPGSFGYHPDFARIDWEKAEWFKSGKPWQPDFSKSLADNGLKHKDVIRFRTPGLTGIAGSGS</sequence>
<protein>
    <submittedName>
        <fullName evidence="1">Probable phenol hydroxylase, subunit P4</fullName>
    </submittedName>
</protein>
<dbReference type="Gene3D" id="3.10.20.560">
    <property type="entry name" value="Phenol hydroxylase"/>
    <property type="match status" value="1"/>
</dbReference>
<proteinExistence type="predicted"/>
<evidence type="ECO:0000313" key="1">
    <source>
        <dbReference type="EMBL" id="CAL95057.1"/>
    </source>
</evidence>
<evidence type="ECO:0000313" key="2">
    <source>
        <dbReference type="Proteomes" id="UP000002588"/>
    </source>
</evidence>
<dbReference type="AlphaFoldDB" id="A1K8A2"/>
<dbReference type="EMBL" id="AM406670">
    <property type="protein sequence ID" value="CAL95057.1"/>
    <property type="molecule type" value="Genomic_DNA"/>
</dbReference>